<protein>
    <recommendedName>
        <fullName evidence="3">F-box domain-containing protein</fullName>
    </recommendedName>
</protein>
<comment type="caution">
    <text evidence="1">The sequence shown here is derived from an EMBL/GenBank/DDBJ whole genome shotgun (WGS) entry which is preliminary data.</text>
</comment>
<dbReference type="SUPFAM" id="SSF81383">
    <property type="entry name" value="F-box domain"/>
    <property type="match status" value="1"/>
</dbReference>
<dbReference type="Gene3D" id="1.20.1280.50">
    <property type="match status" value="1"/>
</dbReference>
<sequence>MTGKDIILLAPVDIQIEILSCIDEYRQLVRCLRVSKAWQRLLTSPVLEPVYLRLVQQKWPKLFADIKRRFNSEPHQSPLLNYRDILLILGENSANIRKGQLHEAGSFTAPYQIGKSNVCYAEGYLAVYADTDDPNYDTNSIHLYDLSILRTGGGSEITGRRIVCPGSVLRVAIANGSLAYIAFDNSQDAKILSFHIGLQDLVTLSTRTCVAEAICHGKVEFATTLSAEGMDAFTREDRGRSTKIPVPDDLSRTMFCTNGRLVVCSISHLTHCTVWDMSSPLDATITGKTISLDPGWCRLMKLCLETSQTLNGYKSFERYMSVDDRGDIYVNDRHSATMIHQARQFCSFRGPGGQDCFYFVPSPSCELQIRGESENDDVEPIFDPTLNDSILDQYYPRVLLDRKLRREVKDCYERSTKEECDEEFEYELGYLGELSIYPLPREQRYQRRAERTRVIPEVTDDCVVWQCLSGAHELTFGSNSYQYVRNVTVIGVRPVVLSELENPPENHFDRRALRRWASEHVNPRIEAPTSIHEFTIEKVDDIEINFAGDEHAIVLSHYQYRNPDRNPDRNPEGTKYGYQWGSPPYATLIRLFRYGDAKSESTSYTVRYTDGEVERPNPRYIP</sequence>
<dbReference type="HOGENOM" id="CLU_429611_0_0_1"/>
<dbReference type="InterPro" id="IPR036047">
    <property type="entry name" value="F-box-like_dom_sf"/>
</dbReference>
<dbReference type="EMBL" id="AQGS01000598">
    <property type="protein sequence ID" value="EPS37872.1"/>
    <property type="molecule type" value="Genomic_DNA"/>
</dbReference>
<keyword evidence="2" id="KW-1185">Reference proteome</keyword>
<proteinExistence type="predicted"/>
<evidence type="ECO:0000313" key="2">
    <source>
        <dbReference type="Proteomes" id="UP000015100"/>
    </source>
</evidence>
<dbReference type="CDD" id="cd09917">
    <property type="entry name" value="F-box_SF"/>
    <property type="match status" value="1"/>
</dbReference>
<organism evidence="1 2">
    <name type="scientific">Dactylellina haptotyla (strain CBS 200.50)</name>
    <name type="common">Nematode-trapping fungus</name>
    <name type="synonym">Monacrosporium haptotylum</name>
    <dbReference type="NCBI Taxonomy" id="1284197"/>
    <lineage>
        <taxon>Eukaryota</taxon>
        <taxon>Fungi</taxon>
        <taxon>Dikarya</taxon>
        <taxon>Ascomycota</taxon>
        <taxon>Pezizomycotina</taxon>
        <taxon>Orbiliomycetes</taxon>
        <taxon>Orbiliales</taxon>
        <taxon>Orbiliaceae</taxon>
        <taxon>Dactylellina</taxon>
    </lineage>
</organism>
<evidence type="ECO:0008006" key="3">
    <source>
        <dbReference type="Google" id="ProtNLM"/>
    </source>
</evidence>
<gene>
    <name evidence="1" type="ORF">H072_8365</name>
</gene>
<name>S8BRR0_DACHA</name>
<accession>S8BRR0</accession>
<dbReference type="Proteomes" id="UP000015100">
    <property type="component" value="Unassembled WGS sequence"/>
</dbReference>
<evidence type="ECO:0000313" key="1">
    <source>
        <dbReference type="EMBL" id="EPS37872.1"/>
    </source>
</evidence>
<dbReference type="AlphaFoldDB" id="S8BRR0"/>
<reference evidence="1 2" key="1">
    <citation type="journal article" date="2013" name="PLoS Genet.">
        <title>Genomic mechanisms accounting for the adaptation to parasitism in nematode-trapping fungi.</title>
        <authorList>
            <person name="Meerupati T."/>
            <person name="Andersson K.M."/>
            <person name="Friman E."/>
            <person name="Kumar D."/>
            <person name="Tunlid A."/>
            <person name="Ahren D."/>
        </authorList>
    </citation>
    <scope>NUCLEOTIDE SEQUENCE [LARGE SCALE GENOMIC DNA]</scope>
    <source>
        <strain evidence="1 2">CBS 200.50</strain>
    </source>
</reference>
<reference evidence="2" key="2">
    <citation type="submission" date="2013-04" db="EMBL/GenBank/DDBJ databases">
        <title>Genomic mechanisms accounting for the adaptation to parasitism in nematode-trapping fungi.</title>
        <authorList>
            <person name="Ahren D.G."/>
        </authorList>
    </citation>
    <scope>NUCLEOTIDE SEQUENCE [LARGE SCALE GENOMIC DNA]</scope>
    <source>
        <strain evidence="2">CBS 200.50</strain>
    </source>
</reference>